<dbReference type="STRING" id="1121895.GCA_000378485_00446"/>
<dbReference type="PRINTS" id="PR01775">
    <property type="entry name" value="GLFROXRDTASE"/>
</dbReference>
<keyword evidence="2" id="KW-0560">Oxidoreductase</keyword>
<feature type="domain" description="Gfo/Idh/MocA-like oxidoreductase N-terminal" evidence="3">
    <location>
        <begin position="88"/>
        <end position="211"/>
    </location>
</feature>
<gene>
    <name evidence="5" type="ORF">Q765_01200</name>
</gene>
<evidence type="ECO:0000256" key="1">
    <source>
        <dbReference type="ARBA" id="ARBA00010928"/>
    </source>
</evidence>
<evidence type="ECO:0000313" key="6">
    <source>
        <dbReference type="Proteomes" id="UP000030152"/>
    </source>
</evidence>
<dbReference type="PANTHER" id="PTHR22604">
    <property type="entry name" value="OXIDOREDUCTASES"/>
    <property type="match status" value="1"/>
</dbReference>
<organism evidence="5 6">
    <name type="scientific">Flavobacterium rivuli WB 3.3-2 = DSM 21788</name>
    <dbReference type="NCBI Taxonomy" id="1121895"/>
    <lineage>
        <taxon>Bacteria</taxon>
        <taxon>Pseudomonadati</taxon>
        <taxon>Bacteroidota</taxon>
        <taxon>Flavobacteriia</taxon>
        <taxon>Flavobacteriales</taxon>
        <taxon>Flavobacteriaceae</taxon>
        <taxon>Flavobacterium</taxon>
    </lineage>
</organism>
<dbReference type="InterPro" id="IPR008354">
    <property type="entry name" value="Glc-Fru_OxRdtase_bac"/>
</dbReference>
<protein>
    <submittedName>
        <fullName evidence="5">Dehydrogenase</fullName>
    </submittedName>
</protein>
<dbReference type="AlphaFoldDB" id="A0A0A2MAS3"/>
<dbReference type="InterPro" id="IPR055170">
    <property type="entry name" value="GFO_IDH_MocA-like_dom"/>
</dbReference>
<evidence type="ECO:0000256" key="2">
    <source>
        <dbReference type="ARBA" id="ARBA00023002"/>
    </source>
</evidence>
<dbReference type="SUPFAM" id="SSF51735">
    <property type="entry name" value="NAD(P)-binding Rossmann-fold domains"/>
    <property type="match status" value="1"/>
</dbReference>
<dbReference type="PANTHER" id="PTHR22604:SF105">
    <property type="entry name" value="TRANS-1,2-DIHYDROBENZENE-1,2-DIOL DEHYDROGENASE"/>
    <property type="match status" value="1"/>
</dbReference>
<dbReference type="SUPFAM" id="SSF55347">
    <property type="entry name" value="Glyceraldehyde-3-phosphate dehydrogenase-like, C-terminal domain"/>
    <property type="match status" value="1"/>
</dbReference>
<reference evidence="5 6" key="1">
    <citation type="submission" date="2013-09" db="EMBL/GenBank/DDBJ databases">
        <authorList>
            <person name="Zeng Z."/>
            <person name="Chen C."/>
        </authorList>
    </citation>
    <scope>NUCLEOTIDE SEQUENCE [LARGE SCALE GENOMIC DNA]</scope>
    <source>
        <strain evidence="5 6">WB 3.3-2</strain>
    </source>
</reference>
<dbReference type="GO" id="GO:0016491">
    <property type="term" value="F:oxidoreductase activity"/>
    <property type="evidence" value="ECO:0007669"/>
    <property type="project" value="UniProtKB-KW"/>
</dbReference>
<dbReference type="InterPro" id="IPR006311">
    <property type="entry name" value="TAT_signal"/>
</dbReference>
<dbReference type="Pfam" id="PF22725">
    <property type="entry name" value="GFO_IDH_MocA_C3"/>
    <property type="match status" value="1"/>
</dbReference>
<comment type="similarity">
    <text evidence="1">Belongs to the Gfo/Idh/MocA family.</text>
</comment>
<feature type="domain" description="GFO/IDH/MocA-like oxidoreductase" evidence="4">
    <location>
        <begin position="220"/>
        <end position="340"/>
    </location>
</feature>
<dbReference type="PROSITE" id="PS51257">
    <property type="entry name" value="PROKAR_LIPOPROTEIN"/>
    <property type="match status" value="1"/>
</dbReference>
<keyword evidence="6" id="KW-1185">Reference proteome</keyword>
<dbReference type="InterPro" id="IPR050984">
    <property type="entry name" value="Gfo/Idh/MocA_domain"/>
</dbReference>
<dbReference type="eggNOG" id="COG0673">
    <property type="taxonomic scope" value="Bacteria"/>
</dbReference>
<sequence length="439" mass="48032">MKDVNSISRKDFLSITGRSVAAVAVAGLASACGVSGSAISHSGLNAVSPPAKVPASATEPIVLEEWKSKNDVQSAPTPTPLPYKERIGYAIVGLGHLSLEEILPALNTCKKSRLAALVSGSPDKLKKVAEQYGVKPESCYSYENYDQIKNNPEVDVIYIVLPNGLHKEYVIRGAKTGKHILCEKPMANTAAECREMIAACTTAGVKLMVAYRIQYQPHNRKIRDMLKQKVLGETKYIQATNGQASANPDHWRHKKALAGGGALPDIGLYCINTNRFILGQEPTEVFAYQYSTPGNPLFAEVEEMVSWQMKFPNGIIANCVTNYDSHDNKDYGVFCEKGWLKLDNAYAYTGQDLKKSHAEGKEKIIENIVLAATDQFAVEMDHFSDCIINNKRPFSTGEEGLQDHIIMEAIYESARTGRPVKIPANADASLFHGPEPDLG</sequence>
<dbReference type="Proteomes" id="UP000030152">
    <property type="component" value="Unassembled WGS sequence"/>
</dbReference>
<dbReference type="InterPro" id="IPR000683">
    <property type="entry name" value="Gfo/Idh/MocA-like_OxRdtase_N"/>
</dbReference>
<dbReference type="Gene3D" id="3.40.50.720">
    <property type="entry name" value="NAD(P)-binding Rossmann-like Domain"/>
    <property type="match status" value="1"/>
</dbReference>
<comment type="caution">
    <text evidence="5">The sequence shown here is derived from an EMBL/GenBank/DDBJ whole genome shotgun (WGS) entry which is preliminary data.</text>
</comment>
<dbReference type="Gene3D" id="3.30.360.10">
    <property type="entry name" value="Dihydrodipicolinate Reductase, domain 2"/>
    <property type="match status" value="1"/>
</dbReference>
<proteinExistence type="inferred from homology"/>
<name>A0A0A2MAS3_9FLAO</name>
<dbReference type="InterPro" id="IPR036291">
    <property type="entry name" value="NAD(P)-bd_dom_sf"/>
</dbReference>
<accession>A0A0A2MAS3</accession>
<dbReference type="Pfam" id="PF01408">
    <property type="entry name" value="GFO_IDH_MocA"/>
    <property type="match status" value="1"/>
</dbReference>
<evidence type="ECO:0000259" key="3">
    <source>
        <dbReference type="Pfam" id="PF01408"/>
    </source>
</evidence>
<evidence type="ECO:0000313" key="5">
    <source>
        <dbReference type="EMBL" id="KGO88553.1"/>
    </source>
</evidence>
<dbReference type="EMBL" id="JRLX01000001">
    <property type="protein sequence ID" value="KGO88553.1"/>
    <property type="molecule type" value="Genomic_DNA"/>
</dbReference>
<dbReference type="GO" id="GO:0000166">
    <property type="term" value="F:nucleotide binding"/>
    <property type="evidence" value="ECO:0007669"/>
    <property type="project" value="InterPro"/>
</dbReference>
<evidence type="ECO:0000259" key="4">
    <source>
        <dbReference type="Pfam" id="PF22725"/>
    </source>
</evidence>
<dbReference type="PROSITE" id="PS51318">
    <property type="entry name" value="TAT"/>
    <property type="match status" value="1"/>
</dbReference>